<dbReference type="AlphaFoldDB" id="A0A5D0EPG2"/>
<name>A0A5D0EPG2_AGGAC</name>
<evidence type="ECO:0000313" key="2">
    <source>
        <dbReference type="EMBL" id="AMQ93433.1"/>
    </source>
</evidence>
<dbReference type="EMBL" id="VSED01000001">
    <property type="protein sequence ID" value="TYA40052.1"/>
    <property type="molecule type" value="Genomic_DNA"/>
</dbReference>
<dbReference type="Pfam" id="PF01381">
    <property type="entry name" value="HTH_3"/>
    <property type="match status" value="1"/>
</dbReference>
<dbReference type="Proteomes" id="UP000323012">
    <property type="component" value="Unassembled WGS sequence"/>
</dbReference>
<dbReference type="GO" id="GO:0003677">
    <property type="term" value="F:DNA binding"/>
    <property type="evidence" value="ECO:0007669"/>
    <property type="project" value="InterPro"/>
</dbReference>
<dbReference type="EMBL" id="CP012959">
    <property type="protein sequence ID" value="AMQ93433.1"/>
    <property type="molecule type" value="Genomic_DNA"/>
</dbReference>
<gene>
    <name evidence="2" type="ORF">ACT75_02315</name>
    <name evidence="3" type="ORF">CQR80_01820</name>
    <name evidence="4" type="ORF">FXB79_00690</name>
</gene>
<reference evidence="4 7" key="3">
    <citation type="submission" date="2019-08" db="EMBL/GenBank/DDBJ databases">
        <title>Whole genome sequencing of Aggregatibacter actinomycetemcomitans cultured from blood stream infections in Denmark reveals a novel phylogenetic lineage expressing serotype a membrane O polysaccharide.</title>
        <authorList>
            <person name="Nedergaard S."/>
            <person name="Kobel C.M."/>
            <person name="Nielsen M.B."/>
            <person name="Moeller R.T."/>
            <person name="Jensen A.B."/>
            <person name="Noerskov-Lauritsen N."/>
        </authorList>
    </citation>
    <scope>NUCLEOTIDE SEQUENCE [LARGE SCALE GENOMIC DNA]</scope>
    <source>
        <strain evidence="4 7">PN_563</strain>
    </source>
</reference>
<dbReference type="EMBL" id="PCGW01000002">
    <property type="protein sequence ID" value="PHO21483.1"/>
    <property type="molecule type" value="Genomic_DNA"/>
</dbReference>
<dbReference type="CDD" id="cd00093">
    <property type="entry name" value="HTH_XRE"/>
    <property type="match status" value="1"/>
</dbReference>
<evidence type="ECO:0000313" key="5">
    <source>
        <dbReference type="Proteomes" id="UP000072236"/>
    </source>
</evidence>
<dbReference type="InterPro" id="IPR010982">
    <property type="entry name" value="Lambda_DNA-bd_dom_sf"/>
</dbReference>
<evidence type="ECO:0000313" key="3">
    <source>
        <dbReference type="EMBL" id="PHO21483.1"/>
    </source>
</evidence>
<evidence type="ECO:0000259" key="1">
    <source>
        <dbReference type="PROSITE" id="PS50943"/>
    </source>
</evidence>
<dbReference type="KEGG" id="aact:ACT75_02315"/>
<protein>
    <submittedName>
        <fullName evidence="4">Helix-turn-helix domain-containing protein</fullName>
    </submittedName>
    <submittedName>
        <fullName evidence="2">Transcriptional regulator</fullName>
    </submittedName>
</protein>
<reference evidence="2 5" key="1">
    <citation type="submission" date="2015-10" db="EMBL/GenBank/DDBJ databases">
        <title>Tn-seq of a polymicrobial infection.</title>
        <authorList>
            <person name="Stacy A."/>
            <person name="Rumbaugh K.P."/>
            <person name="Whiteley M."/>
        </authorList>
    </citation>
    <scope>NUCLEOTIDE SEQUENCE [LARGE SCALE GENOMIC DNA]</scope>
    <source>
        <strain evidence="2 5">624</strain>
    </source>
</reference>
<reference evidence="3 6" key="2">
    <citation type="submission" date="2017-10" db="EMBL/GenBank/DDBJ databases">
        <title>Draft genome sequences of Aggregatibacter actinomycetemcomitans strains 310a and 310b.</title>
        <authorList>
            <person name="May A.C."/>
            <person name="Ohta H."/>
            <person name="Maeda H."/>
            <person name="Kokeguchi S."/>
            <person name="Cugini C."/>
        </authorList>
    </citation>
    <scope>NUCLEOTIDE SEQUENCE [LARGE SCALE GENOMIC DNA]</scope>
    <source>
        <strain evidence="3 6">310b</strain>
    </source>
</reference>
<dbReference type="RefSeq" id="WP_005544155.1">
    <property type="nucleotide sequence ID" value="NZ_CP012959.1"/>
</dbReference>
<dbReference type="InterPro" id="IPR001387">
    <property type="entry name" value="Cro/C1-type_HTH"/>
</dbReference>
<sequence length="93" mass="10449">MVITTAKMLSHVIREFRYQGSLSQTDVAKLAGTTQARISVFENEPERTKLETLFKILAGLELELIVQPRKKSAVTENLISEPTPAFSDDDEVR</sequence>
<organism evidence="4 7">
    <name type="scientific">Aggregatibacter actinomycetemcomitans</name>
    <name type="common">Actinobacillus actinomycetemcomitans</name>
    <name type="synonym">Haemophilus actinomycetemcomitans</name>
    <dbReference type="NCBI Taxonomy" id="714"/>
    <lineage>
        <taxon>Bacteria</taxon>
        <taxon>Pseudomonadati</taxon>
        <taxon>Pseudomonadota</taxon>
        <taxon>Gammaproteobacteria</taxon>
        <taxon>Pasteurellales</taxon>
        <taxon>Pasteurellaceae</taxon>
        <taxon>Aggregatibacter</taxon>
    </lineage>
</organism>
<dbReference type="Proteomes" id="UP000226080">
    <property type="component" value="Unassembled WGS sequence"/>
</dbReference>
<keyword evidence="6" id="KW-1185">Reference proteome</keyword>
<dbReference type="OrthoDB" id="5891007at2"/>
<accession>A0A5D0EPG2</accession>
<evidence type="ECO:0000313" key="7">
    <source>
        <dbReference type="Proteomes" id="UP000323012"/>
    </source>
</evidence>
<dbReference type="PROSITE" id="PS50943">
    <property type="entry name" value="HTH_CROC1"/>
    <property type="match status" value="1"/>
</dbReference>
<dbReference type="Proteomes" id="UP000072236">
    <property type="component" value="Chromosome"/>
</dbReference>
<evidence type="ECO:0000313" key="6">
    <source>
        <dbReference type="Proteomes" id="UP000226080"/>
    </source>
</evidence>
<proteinExistence type="predicted"/>
<evidence type="ECO:0000313" key="4">
    <source>
        <dbReference type="EMBL" id="TYA40052.1"/>
    </source>
</evidence>
<dbReference type="Gene3D" id="1.10.260.40">
    <property type="entry name" value="lambda repressor-like DNA-binding domains"/>
    <property type="match status" value="1"/>
</dbReference>
<dbReference type="SMR" id="A0A5D0EPG2"/>
<feature type="domain" description="HTH cro/C1-type" evidence="1">
    <location>
        <begin position="13"/>
        <end position="67"/>
    </location>
</feature>
<dbReference type="SUPFAM" id="SSF47413">
    <property type="entry name" value="lambda repressor-like DNA-binding domains"/>
    <property type="match status" value="1"/>
</dbReference>